<dbReference type="HAMAP" id="MF_00201">
    <property type="entry name" value="RecO"/>
    <property type="match status" value="1"/>
</dbReference>
<evidence type="ECO:0000313" key="10">
    <source>
        <dbReference type="Proteomes" id="UP000276437"/>
    </source>
</evidence>
<dbReference type="InterPro" id="IPR022572">
    <property type="entry name" value="DNA_rep/recomb_RecO_N"/>
</dbReference>
<protein>
    <recommendedName>
        <fullName evidence="2 7">DNA repair protein RecO</fullName>
    </recommendedName>
    <alternativeName>
        <fullName evidence="6 7">Recombination protein O</fullName>
    </alternativeName>
</protein>
<dbReference type="GO" id="GO:0006310">
    <property type="term" value="P:DNA recombination"/>
    <property type="evidence" value="ECO:0007669"/>
    <property type="project" value="UniProtKB-UniRule"/>
</dbReference>
<accession>A0A348AP01</accession>
<organism evidence="9 10">
    <name type="scientific">Methylomusa anaerophila</name>
    <dbReference type="NCBI Taxonomy" id="1930071"/>
    <lineage>
        <taxon>Bacteria</taxon>
        <taxon>Bacillati</taxon>
        <taxon>Bacillota</taxon>
        <taxon>Negativicutes</taxon>
        <taxon>Selenomonadales</taxon>
        <taxon>Sporomusaceae</taxon>
        <taxon>Methylomusa</taxon>
    </lineage>
</organism>
<evidence type="ECO:0000256" key="7">
    <source>
        <dbReference type="HAMAP-Rule" id="MF_00201"/>
    </source>
</evidence>
<dbReference type="PANTHER" id="PTHR33991:SF1">
    <property type="entry name" value="DNA REPAIR PROTEIN RECO"/>
    <property type="match status" value="1"/>
</dbReference>
<feature type="domain" description="DNA replication/recombination mediator RecO N-terminal" evidence="8">
    <location>
        <begin position="1"/>
        <end position="81"/>
    </location>
</feature>
<evidence type="ECO:0000313" key="9">
    <source>
        <dbReference type="EMBL" id="BBB92799.1"/>
    </source>
</evidence>
<dbReference type="GO" id="GO:0043590">
    <property type="term" value="C:bacterial nucleoid"/>
    <property type="evidence" value="ECO:0007669"/>
    <property type="project" value="TreeGrafter"/>
</dbReference>
<dbReference type="InterPro" id="IPR042242">
    <property type="entry name" value="RecO_C"/>
</dbReference>
<dbReference type="KEGG" id="mana:MAMMFC1_03500"/>
<dbReference type="Pfam" id="PF02565">
    <property type="entry name" value="RecO_C"/>
    <property type="match status" value="1"/>
</dbReference>
<keyword evidence="5 7" id="KW-0234">DNA repair</keyword>
<keyword evidence="3 7" id="KW-0227">DNA damage</keyword>
<evidence type="ECO:0000256" key="4">
    <source>
        <dbReference type="ARBA" id="ARBA00023172"/>
    </source>
</evidence>
<dbReference type="AlphaFoldDB" id="A0A348AP01"/>
<dbReference type="InterPro" id="IPR037278">
    <property type="entry name" value="ARFGAP/RecO"/>
</dbReference>
<dbReference type="GO" id="GO:0006302">
    <property type="term" value="P:double-strand break repair"/>
    <property type="evidence" value="ECO:0007669"/>
    <property type="project" value="TreeGrafter"/>
</dbReference>
<dbReference type="EMBL" id="AP018449">
    <property type="protein sequence ID" value="BBB92799.1"/>
    <property type="molecule type" value="Genomic_DNA"/>
</dbReference>
<dbReference type="InterPro" id="IPR012340">
    <property type="entry name" value="NA-bd_OB-fold"/>
</dbReference>
<dbReference type="PANTHER" id="PTHR33991">
    <property type="entry name" value="DNA REPAIR PROTEIN RECO"/>
    <property type="match status" value="1"/>
</dbReference>
<dbReference type="Pfam" id="PF11967">
    <property type="entry name" value="RecO_N"/>
    <property type="match status" value="1"/>
</dbReference>
<evidence type="ECO:0000256" key="1">
    <source>
        <dbReference type="ARBA" id="ARBA00007452"/>
    </source>
</evidence>
<keyword evidence="10" id="KW-1185">Reference proteome</keyword>
<evidence type="ECO:0000256" key="5">
    <source>
        <dbReference type="ARBA" id="ARBA00023204"/>
    </source>
</evidence>
<evidence type="ECO:0000256" key="6">
    <source>
        <dbReference type="ARBA" id="ARBA00033409"/>
    </source>
</evidence>
<evidence type="ECO:0000256" key="2">
    <source>
        <dbReference type="ARBA" id="ARBA00021310"/>
    </source>
</evidence>
<dbReference type="SUPFAM" id="SSF57863">
    <property type="entry name" value="ArfGap/RecO-like zinc finger"/>
    <property type="match status" value="1"/>
</dbReference>
<sequence>MEYQTEAILLAVRNWGDADRMVTLFSREYGKITAIAYGARRSKSKLGGCLQPFSHLDLSLSFAKLKRGLDSVKQCEIMTSFRELREDLTLLAYGNFLAELVSELWPEREKDFNAFYILLHAYHLLLVRNPRITTLAAAWQLLSLAGFQPSFDRCLYCEKDLIFPAFIDVRAGGVVCPHCDHYQLPEITRQVRDLIGNLIRLDWNNPGNFSINGKVLNQAESILCSFLRFQLDKDLNSLKFIQQINAM</sequence>
<dbReference type="Gene3D" id="1.20.1440.120">
    <property type="entry name" value="Recombination protein O, C-terminal domain"/>
    <property type="match status" value="1"/>
</dbReference>
<keyword evidence="4 7" id="KW-0233">DNA recombination</keyword>
<dbReference type="SUPFAM" id="SSF50249">
    <property type="entry name" value="Nucleic acid-binding proteins"/>
    <property type="match status" value="1"/>
</dbReference>
<gene>
    <name evidence="7 9" type="primary">recO</name>
    <name evidence="9" type="ORF">MAMMFC1_03500</name>
</gene>
<dbReference type="InterPro" id="IPR003717">
    <property type="entry name" value="RecO"/>
</dbReference>
<dbReference type="NCBIfam" id="TIGR00613">
    <property type="entry name" value="reco"/>
    <property type="match status" value="1"/>
</dbReference>
<evidence type="ECO:0000256" key="3">
    <source>
        <dbReference type="ARBA" id="ARBA00022763"/>
    </source>
</evidence>
<dbReference type="Proteomes" id="UP000276437">
    <property type="component" value="Chromosome"/>
</dbReference>
<comment type="similarity">
    <text evidence="1 7">Belongs to the RecO family.</text>
</comment>
<reference evidence="9 10" key="1">
    <citation type="journal article" date="2018" name="Int. J. Syst. Evol. Microbiol.">
        <title>Methylomusa anaerophila gen. nov., sp. nov., an anaerobic methanol-utilizing bacterium isolated from a microbial fuel cell.</title>
        <authorList>
            <person name="Amano N."/>
            <person name="Yamamuro A."/>
            <person name="Miyahara M."/>
            <person name="Kouzuma A."/>
            <person name="Abe T."/>
            <person name="Watanabe K."/>
        </authorList>
    </citation>
    <scope>NUCLEOTIDE SEQUENCE [LARGE SCALE GENOMIC DNA]</scope>
    <source>
        <strain evidence="9 10">MMFC1</strain>
    </source>
</reference>
<dbReference type="Gene3D" id="2.40.50.140">
    <property type="entry name" value="Nucleic acid-binding proteins"/>
    <property type="match status" value="1"/>
</dbReference>
<dbReference type="OrthoDB" id="9797083at2"/>
<comment type="function">
    <text evidence="7">Involved in DNA repair and RecF pathway recombination.</text>
</comment>
<evidence type="ECO:0000259" key="8">
    <source>
        <dbReference type="Pfam" id="PF11967"/>
    </source>
</evidence>
<name>A0A348AP01_9FIRM</name>
<proteinExistence type="inferred from homology"/>